<dbReference type="AlphaFoldDB" id="A0A0P6VXJ7"/>
<dbReference type="CDD" id="cd02440">
    <property type="entry name" value="AdoMet_MTases"/>
    <property type="match status" value="1"/>
</dbReference>
<dbReference type="GO" id="GO:0032259">
    <property type="term" value="P:methylation"/>
    <property type="evidence" value="ECO:0007669"/>
    <property type="project" value="UniProtKB-KW"/>
</dbReference>
<keyword evidence="2" id="KW-0489">Methyltransferase</keyword>
<evidence type="ECO:0000313" key="2">
    <source>
        <dbReference type="EMBL" id="KPL59839.1"/>
    </source>
</evidence>
<reference evidence="2 3" key="1">
    <citation type="submission" date="2015-08" db="EMBL/GenBank/DDBJ databases">
        <title>Draft Genome Sequence of Bacillus vietnamensis UCD-SED5.</title>
        <authorList>
            <person name="Lee R.D."/>
            <person name="Jospin G."/>
            <person name="Lang J.M."/>
            <person name="Coil D.A."/>
            <person name="Eisen J.A."/>
        </authorList>
    </citation>
    <scope>NUCLEOTIDE SEQUENCE [LARGE SCALE GENOMIC DNA]</scope>
    <source>
        <strain evidence="2 3">UCD-SED5</strain>
    </source>
</reference>
<gene>
    <name evidence="2" type="ORF">AM506_10335</name>
</gene>
<proteinExistence type="predicted"/>
<feature type="domain" description="Methyltransferase type 11" evidence="1">
    <location>
        <begin position="53"/>
        <end position="144"/>
    </location>
</feature>
<dbReference type="RefSeq" id="WP_060672400.1">
    <property type="nucleotide sequence ID" value="NZ_JBCNGU010000018.1"/>
</dbReference>
<dbReference type="PANTHER" id="PTHR43861">
    <property type="entry name" value="TRANS-ACONITATE 2-METHYLTRANSFERASE-RELATED"/>
    <property type="match status" value="1"/>
</dbReference>
<protein>
    <submittedName>
        <fullName evidence="2">Methyltransferase</fullName>
    </submittedName>
</protein>
<dbReference type="InterPro" id="IPR013216">
    <property type="entry name" value="Methyltransf_11"/>
</dbReference>
<accession>A0A0P6VXJ7</accession>
<dbReference type="Proteomes" id="UP000050398">
    <property type="component" value="Unassembled WGS sequence"/>
</dbReference>
<dbReference type="SUPFAM" id="SSF53335">
    <property type="entry name" value="S-adenosyl-L-methionine-dependent methyltransferases"/>
    <property type="match status" value="1"/>
</dbReference>
<dbReference type="EMBL" id="LIXZ01000006">
    <property type="protein sequence ID" value="KPL59839.1"/>
    <property type="molecule type" value="Genomic_DNA"/>
</dbReference>
<dbReference type="InterPro" id="IPR029063">
    <property type="entry name" value="SAM-dependent_MTases_sf"/>
</dbReference>
<name>A0A0P6VXJ7_9BACI</name>
<evidence type="ECO:0000259" key="1">
    <source>
        <dbReference type="Pfam" id="PF08241"/>
    </source>
</evidence>
<dbReference type="PATRIC" id="fig|218284.4.peg.3741"/>
<dbReference type="eggNOG" id="COG2226">
    <property type="taxonomic scope" value="Bacteria"/>
</dbReference>
<comment type="caution">
    <text evidence="2">The sequence shown here is derived from an EMBL/GenBank/DDBJ whole genome shotgun (WGS) entry which is preliminary data.</text>
</comment>
<dbReference type="OrthoDB" id="5522265at2"/>
<sequence>MKSSEWHTSAKTRWEDNADHWHSKSVEMWSTGSRKAVIPFFHDHAGKARTVADLGCGDGYGSYLLYEKGYVVTGMDFSRNMIDIAKEQERENLAFVQGDLRSLPFQDGQFDAVMAINSVEWTENPLHTLNEIERVVGKGGYICIGLLGPTAHPRENAYPRLQGKEVICNTMMPWELEKLSEDKGWKKVGEDWIYKKGVKPSHTDNLSNELRQALTFTTLFMFQK</sequence>
<dbReference type="Gene3D" id="3.40.50.150">
    <property type="entry name" value="Vaccinia Virus protein VP39"/>
    <property type="match status" value="1"/>
</dbReference>
<organism evidence="2 3">
    <name type="scientific">Rossellomorea vietnamensis</name>
    <dbReference type="NCBI Taxonomy" id="218284"/>
    <lineage>
        <taxon>Bacteria</taxon>
        <taxon>Bacillati</taxon>
        <taxon>Bacillota</taxon>
        <taxon>Bacilli</taxon>
        <taxon>Bacillales</taxon>
        <taxon>Bacillaceae</taxon>
        <taxon>Rossellomorea</taxon>
    </lineage>
</organism>
<dbReference type="GO" id="GO:0008757">
    <property type="term" value="F:S-adenosylmethionine-dependent methyltransferase activity"/>
    <property type="evidence" value="ECO:0007669"/>
    <property type="project" value="InterPro"/>
</dbReference>
<keyword evidence="2" id="KW-0808">Transferase</keyword>
<dbReference type="Pfam" id="PF08241">
    <property type="entry name" value="Methyltransf_11"/>
    <property type="match status" value="1"/>
</dbReference>
<evidence type="ECO:0000313" key="3">
    <source>
        <dbReference type="Proteomes" id="UP000050398"/>
    </source>
</evidence>
<dbReference type="PANTHER" id="PTHR43861:SF1">
    <property type="entry name" value="TRANS-ACONITATE 2-METHYLTRANSFERASE"/>
    <property type="match status" value="1"/>
</dbReference>